<evidence type="ECO:0000259" key="3">
    <source>
        <dbReference type="Pfam" id="PF02016"/>
    </source>
</evidence>
<evidence type="ECO:0000256" key="1">
    <source>
        <dbReference type="ARBA" id="ARBA00010233"/>
    </source>
</evidence>
<comment type="similarity">
    <text evidence="1">Belongs to the peptidase S66 family.</text>
</comment>
<proteinExistence type="inferred from homology"/>
<evidence type="ECO:0000313" key="6">
    <source>
        <dbReference type="Proteomes" id="UP000239494"/>
    </source>
</evidence>
<dbReference type="PANTHER" id="PTHR30237">
    <property type="entry name" value="MURAMOYLTETRAPEPTIDE CARBOXYPEPTIDASE"/>
    <property type="match status" value="1"/>
</dbReference>
<dbReference type="SUPFAM" id="SSF52317">
    <property type="entry name" value="Class I glutamine amidotransferase-like"/>
    <property type="match status" value="1"/>
</dbReference>
<sequence length="354" mass="37392">MDVTARPRRDVVTPPRLRTGDEVALLSLSGPLAARCPRRLARAERELGRRGLIPRTDPTALLDTGSTAGPAEVRAAHLTAAILDPAVRAVVSTVGGVGTRDLLPHLDPAALAGSPTSVVGYSDTTSLLLWLYHRLGWTTYYGPAVLPQFGEHGGTADFTWRSFWEQLSGPGGGGVLPSTDDIVVETLFWDTQDDRPRAVGKAIRAVWSPGLATGPLVAANIATLADDLRAGLHAGIGWDGHVVCLEESDSASETDLRDAVEVLADSGLLDGAAALLVGRFAQDHRHEWPPGLGRRLLEPLARRVSGPVVADCEFGHTDPVLTLPIGAVAEVSAPVPGRGRPEFSLVSSRSRRSG</sequence>
<gene>
    <name evidence="5" type="ORF">CLV43_110329</name>
</gene>
<dbReference type="Pfam" id="PF17676">
    <property type="entry name" value="Peptidase_S66C"/>
    <property type="match status" value="1"/>
</dbReference>
<protein>
    <submittedName>
        <fullName evidence="5">Muramoyltetrapeptide carboxypeptidase</fullName>
    </submittedName>
</protein>
<keyword evidence="5" id="KW-0645">Protease</keyword>
<keyword evidence="6" id="KW-1185">Reference proteome</keyword>
<organism evidence="5 6">
    <name type="scientific">Umezawaea tangerina</name>
    <dbReference type="NCBI Taxonomy" id="84725"/>
    <lineage>
        <taxon>Bacteria</taxon>
        <taxon>Bacillati</taxon>
        <taxon>Actinomycetota</taxon>
        <taxon>Actinomycetes</taxon>
        <taxon>Pseudonocardiales</taxon>
        <taxon>Pseudonocardiaceae</taxon>
        <taxon>Umezawaea</taxon>
    </lineage>
</organism>
<dbReference type="InterPro" id="IPR029062">
    <property type="entry name" value="Class_I_gatase-like"/>
</dbReference>
<dbReference type="InterPro" id="IPR027478">
    <property type="entry name" value="LdcA_N"/>
</dbReference>
<reference evidence="5 6" key="1">
    <citation type="submission" date="2018-03" db="EMBL/GenBank/DDBJ databases">
        <title>Genomic Encyclopedia of Archaeal and Bacterial Type Strains, Phase II (KMG-II): from individual species to whole genera.</title>
        <authorList>
            <person name="Goeker M."/>
        </authorList>
    </citation>
    <scope>NUCLEOTIDE SEQUENCE [LARGE SCALE GENOMIC DNA]</scope>
    <source>
        <strain evidence="5 6">DSM 44720</strain>
    </source>
</reference>
<dbReference type="InterPro" id="IPR003507">
    <property type="entry name" value="S66_fam"/>
</dbReference>
<evidence type="ECO:0000259" key="4">
    <source>
        <dbReference type="Pfam" id="PF17676"/>
    </source>
</evidence>
<dbReference type="EMBL" id="PVTF01000010">
    <property type="protein sequence ID" value="PRY37517.1"/>
    <property type="molecule type" value="Genomic_DNA"/>
</dbReference>
<dbReference type="Pfam" id="PF02016">
    <property type="entry name" value="Peptidase_S66"/>
    <property type="match status" value="1"/>
</dbReference>
<dbReference type="Gene3D" id="3.50.30.60">
    <property type="entry name" value="LD-carboxypeptidase A C-terminal domain-like"/>
    <property type="match status" value="1"/>
</dbReference>
<dbReference type="InterPro" id="IPR040921">
    <property type="entry name" value="Peptidase_S66C"/>
</dbReference>
<dbReference type="InterPro" id="IPR027461">
    <property type="entry name" value="Carboxypeptidase_A_C_sf"/>
</dbReference>
<name>A0A2T0SVR4_9PSEU</name>
<dbReference type="RefSeq" id="WP_170156107.1">
    <property type="nucleotide sequence ID" value="NZ_PVTF01000010.1"/>
</dbReference>
<dbReference type="Gene3D" id="3.40.50.10740">
    <property type="entry name" value="Class I glutamine amidotransferase-like"/>
    <property type="match status" value="1"/>
</dbReference>
<accession>A0A2T0SVR4</accession>
<dbReference type="SUPFAM" id="SSF141986">
    <property type="entry name" value="LD-carboxypeptidase A C-terminal domain-like"/>
    <property type="match status" value="1"/>
</dbReference>
<feature type="domain" description="LD-carboxypeptidase C-terminal" evidence="4">
    <location>
        <begin position="213"/>
        <end position="331"/>
    </location>
</feature>
<evidence type="ECO:0000256" key="2">
    <source>
        <dbReference type="ARBA" id="ARBA00022801"/>
    </source>
</evidence>
<feature type="domain" description="LD-carboxypeptidase N-terminal" evidence="3">
    <location>
        <begin position="23"/>
        <end position="142"/>
    </location>
</feature>
<keyword evidence="2" id="KW-0378">Hydrolase</keyword>
<dbReference type="InterPro" id="IPR040449">
    <property type="entry name" value="Peptidase_S66_N"/>
</dbReference>
<dbReference type="AlphaFoldDB" id="A0A2T0SVR4"/>
<evidence type="ECO:0000313" key="5">
    <source>
        <dbReference type="EMBL" id="PRY37517.1"/>
    </source>
</evidence>
<dbReference type="Proteomes" id="UP000239494">
    <property type="component" value="Unassembled WGS sequence"/>
</dbReference>
<comment type="caution">
    <text evidence="5">The sequence shown here is derived from an EMBL/GenBank/DDBJ whole genome shotgun (WGS) entry which is preliminary data.</text>
</comment>
<keyword evidence="5" id="KW-0121">Carboxypeptidase</keyword>
<dbReference type="GO" id="GO:0004180">
    <property type="term" value="F:carboxypeptidase activity"/>
    <property type="evidence" value="ECO:0007669"/>
    <property type="project" value="UniProtKB-KW"/>
</dbReference>